<gene>
    <name evidence="3" type="ORF">NDU88_001039</name>
</gene>
<organism evidence="3 4">
    <name type="scientific">Pleurodeles waltl</name>
    <name type="common">Iberian ribbed newt</name>
    <dbReference type="NCBI Taxonomy" id="8319"/>
    <lineage>
        <taxon>Eukaryota</taxon>
        <taxon>Metazoa</taxon>
        <taxon>Chordata</taxon>
        <taxon>Craniata</taxon>
        <taxon>Vertebrata</taxon>
        <taxon>Euteleostomi</taxon>
        <taxon>Amphibia</taxon>
        <taxon>Batrachia</taxon>
        <taxon>Caudata</taxon>
        <taxon>Salamandroidea</taxon>
        <taxon>Salamandridae</taxon>
        <taxon>Pleurodelinae</taxon>
        <taxon>Pleurodeles</taxon>
    </lineage>
</organism>
<dbReference type="Pfam" id="PF23222">
    <property type="entry name" value="RRM_PARP14_1"/>
    <property type="match status" value="1"/>
</dbReference>
<dbReference type="InterPro" id="IPR057051">
    <property type="entry name" value="PARP14_RPM_1"/>
</dbReference>
<comment type="caution">
    <text evidence="3">The sequence shown here is derived from an EMBL/GenBank/DDBJ whole genome shotgun (WGS) entry which is preliminary data.</text>
</comment>
<dbReference type="InterPro" id="IPR012677">
    <property type="entry name" value="Nucleotide-bd_a/b_plait_sf"/>
</dbReference>
<keyword evidence="4" id="KW-1185">Reference proteome</keyword>
<sequence>MGDEAYPYPVLVRGAWGSQGCTKAVKNKLLCYFQSQKKSGGGECQVTDSRPGDVLVHFAGHEGLHQGGEEQAAVLLPEPEEVRRGRVSGHRLPSRGGAGALCGA</sequence>
<proteinExistence type="predicted"/>
<evidence type="ECO:0000256" key="1">
    <source>
        <dbReference type="SAM" id="MobiDB-lite"/>
    </source>
</evidence>
<accession>A0AAV7TGQ4</accession>
<reference evidence="3" key="1">
    <citation type="journal article" date="2022" name="bioRxiv">
        <title>Sequencing and chromosome-scale assembly of the giantPleurodeles waltlgenome.</title>
        <authorList>
            <person name="Brown T."/>
            <person name="Elewa A."/>
            <person name="Iarovenko S."/>
            <person name="Subramanian E."/>
            <person name="Araus A.J."/>
            <person name="Petzold A."/>
            <person name="Susuki M."/>
            <person name="Suzuki K.-i.T."/>
            <person name="Hayashi T."/>
            <person name="Toyoda A."/>
            <person name="Oliveira C."/>
            <person name="Osipova E."/>
            <person name="Leigh N.D."/>
            <person name="Simon A."/>
            <person name="Yun M.H."/>
        </authorList>
    </citation>
    <scope>NUCLEOTIDE SEQUENCE</scope>
    <source>
        <strain evidence="3">20211129_DDA</strain>
        <tissue evidence="3">Liver</tissue>
    </source>
</reference>
<feature type="region of interest" description="Disordered" evidence="1">
    <location>
        <begin position="84"/>
        <end position="104"/>
    </location>
</feature>
<dbReference type="Gene3D" id="3.30.70.330">
    <property type="match status" value="1"/>
</dbReference>
<dbReference type="AlphaFoldDB" id="A0AAV7TGQ4"/>
<evidence type="ECO:0000313" key="4">
    <source>
        <dbReference type="Proteomes" id="UP001066276"/>
    </source>
</evidence>
<evidence type="ECO:0000313" key="3">
    <source>
        <dbReference type="EMBL" id="KAJ1175752.1"/>
    </source>
</evidence>
<feature type="domain" description="PAR14-like first RRM" evidence="2">
    <location>
        <begin position="10"/>
        <end position="62"/>
    </location>
</feature>
<protein>
    <recommendedName>
        <fullName evidence="2">PAR14-like first RRM domain-containing protein</fullName>
    </recommendedName>
</protein>
<name>A0AAV7TGQ4_PLEWA</name>
<dbReference type="Proteomes" id="UP001066276">
    <property type="component" value="Chromosome 3_2"/>
</dbReference>
<dbReference type="EMBL" id="JANPWB010000006">
    <property type="protein sequence ID" value="KAJ1175752.1"/>
    <property type="molecule type" value="Genomic_DNA"/>
</dbReference>
<evidence type="ECO:0000259" key="2">
    <source>
        <dbReference type="Pfam" id="PF23222"/>
    </source>
</evidence>